<sequence>MIVVTPENGGNDTRSNVTVEPSQRLDMHLTLALHLIVKGTIILHKLRKLQNRTTSTPTGYETTDIDNSWANRNFHELTNSGVYHSPKHFISDLDFAMIPDQFV</sequence>
<accession>A0A7R8UT11</accession>
<keyword evidence="2" id="KW-1185">Reference proteome</keyword>
<dbReference type="EMBL" id="LR899011">
    <property type="protein sequence ID" value="CAD7086095.1"/>
    <property type="molecule type" value="Genomic_DNA"/>
</dbReference>
<dbReference type="Proteomes" id="UP000594454">
    <property type="component" value="Chromosome 3"/>
</dbReference>
<gene>
    <name evidence="1" type="ORF">HERILL_LOCUS8891</name>
</gene>
<protein>
    <submittedName>
        <fullName evidence="1">Uncharacterized protein</fullName>
    </submittedName>
</protein>
<proteinExistence type="predicted"/>
<dbReference type="InParanoid" id="A0A7R8UT11"/>
<evidence type="ECO:0000313" key="2">
    <source>
        <dbReference type="Proteomes" id="UP000594454"/>
    </source>
</evidence>
<organism evidence="1 2">
    <name type="scientific">Hermetia illucens</name>
    <name type="common">Black soldier fly</name>
    <dbReference type="NCBI Taxonomy" id="343691"/>
    <lineage>
        <taxon>Eukaryota</taxon>
        <taxon>Metazoa</taxon>
        <taxon>Ecdysozoa</taxon>
        <taxon>Arthropoda</taxon>
        <taxon>Hexapoda</taxon>
        <taxon>Insecta</taxon>
        <taxon>Pterygota</taxon>
        <taxon>Neoptera</taxon>
        <taxon>Endopterygota</taxon>
        <taxon>Diptera</taxon>
        <taxon>Brachycera</taxon>
        <taxon>Stratiomyomorpha</taxon>
        <taxon>Stratiomyidae</taxon>
        <taxon>Hermetiinae</taxon>
        <taxon>Hermetia</taxon>
    </lineage>
</organism>
<reference evidence="1 2" key="1">
    <citation type="submission" date="2020-11" db="EMBL/GenBank/DDBJ databases">
        <authorList>
            <person name="Wallbank WR R."/>
            <person name="Pardo Diaz C."/>
            <person name="Kozak K."/>
            <person name="Martin S."/>
            <person name="Jiggins C."/>
            <person name="Moest M."/>
            <person name="Warren A I."/>
            <person name="Generalovic N T."/>
            <person name="Byers J.R.P. K."/>
            <person name="Montejo-Kovacevich G."/>
            <person name="Yen C E."/>
        </authorList>
    </citation>
    <scope>NUCLEOTIDE SEQUENCE [LARGE SCALE GENOMIC DNA]</scope>
</reference>
<evidence type="ECO:0000313" key="1">
    <source>
        <dbReference type="EMBL" id="CAD7086095.1"/>
    </source>
</evidence>
<dbReference type="AlphaFoldDB" id="A0A7R8UT11"/>
<name>A0A7R8UT11_HERIL</name>